<name>A0ACA7P418_9PSED</name>
<sequence>MMAASNVMRGGAYSGSVATSGLATQRLLDRLSSDDDASSRRQAQSCKGVL</sequence>
<keyword evidence="2" id="KW-1185">Reference proteome</keyword>
<evidence type="ECO:0000313" key="1">
    <source>
        <dbReference type="EMBL" id="AHC34524.1"/>
    </source>
</evidence>
<accession>A0ACA7P418</accession>
<protein>
    <submittedName>
        <fullName evidence="1">Uncharacterized protein</fullName>
    </submittedName>
</protein>
<organism evidence="1 2">
    <name type="scientific">Pseudomonas gorinensis</name>
    <dbReference type="NCBI Taxonomy" id="3240790"/>
    <lineage>
        <taxon>Bacteria</taxon>
        <taxon>Pseudomonadati</taxon>
        <taxon>Pseudomonadota</taxon>
        <taxon>Gammaproteobacteria</taxon>
        <taxon>Pseudomonadales</taxon>
        <taxon>Pseudomonadaceae</taxon>
        <taxon>Pseudomonas</taxon>
    </lineage>
</organism>
<evidence type="ECO:0000313" key="2">
    <source>
        <dbReference type="Proteomes" id="UP000018725"/>
    </source>
</evidence>
<dbReference type="EMBL" id="CP006852">
    <property type="protein sequence ID" value="AHC34524.1"/>
    <property type="molecule type" value="Genomic_DNA"/>
</dbReference>
<proteinExistence type="predicted"/>
<reference evidence="1 2" key="1">
    <citation type="journal article" date="2014" name="Genome Announc.">
        <title>Complete Genome Sequence of Pseudomonas sp. Strain TKP, Isolated from a gamma-Hexachlorocyclohexane-Degrading Mixed Culture.</title>
        <authorList>
            <person name="Ohtsubo Y."/>
            <person name="Kishida K."/>
            <person name="Sato T."/>
            <person name="Tabata M."/>
            <person name="Kawasumi T."/>
            <person name="Ogura Y."/>
            <person name="Hayashi T."/>
            <person name="Tsuda M."/>
            <person name="Nagata Y."/>
        </authorList>
    </citation>
    <scope>NUCLEOTIDE SEQUENCE [LARGE SCALE GENOMIC DNA]</scope>
    <source>
        <strain evidence="1 2">TKP</strain>
    </source>
</reference>
<dbReference type="Proteomes" id="UP000018725">
    <property type="component" value="Chromosome"/>
</dbReference>
<gene>
    <name evidence="1" type="ORF">U771_09905</name>
</gene>